<gene>
    <name evidence="6" type="ORF">NE675_09800</name>
</gene>
<evidence type="ECO:0000256" key="1">
    <source>
        <dbReference type="ARBA" id="ARBA00022448"/>
    </source>
</evidence>
<evidence type="ECO:0000259" key="4">
    <source>
        <dbReference type="Pfam" id="PF05658"/>
    </source>
</evidence>
<feature type="domain" description="Trimeric autotransporter adhesin YadA-like head" evidence="4">
    <location>
        <begin position="116"/>
        <end position="137"/>
    </location>
</feature>
<keyword evidence="2" id="KW-0653">Protein transport</keyword>
<dbReference type="Pfam" id="PF05658">
    <property type="entry name" value="YadA_head"/>
    <property type="match status" value="2"/>
</dbReference>
<feature type="domain" description="Trimeric autotransporter adhesin YadA-like stalk" evidence="5">
    <location>
        <begin position="185"/>
        <end position="218"/>
    </location>
</feature>
<dbReference type="SUPFAM" id="SSF101967">
    <property type="entry name" value="Adhesin YadA, collagen-binding domain"/>
    <property type="match status" value="1"/>
</dbReference>
<reference evidence="6 7" key="1">
    <citation type="submission" date="2022-06" db="EMBL/GenBank/DDBJ databases">
        <title>Isolation of gut microbiota from human fecal samples.</title>
        <authorList>
            <person name="Pamer E.G."/>
            <person name="Barat B."/>
            <person name="Waligurski E."/>
            <person name="Medina S."/>
            <person name="Paddock L."/>
            <person name="Mostad J."/>
        </authorList>
    </citation>
    <scope>NUCLEOTIDE SEQUENCE [LARGE SCALE GENOMIC DNA]</scope>
    <source>
        <strain evidence="6 7">DFI.1.1</strain>
    </source>
</reference>
<dbReference type="InterPro" id="IPR011049">
    <property type="entry name" value="Serralysin-like_metalloprot_C"/>
</dbReference>
<dbReference type="SUPFAM" id="SSF54523">
    <property type="entry name" value="Pili subunits"/>
    <property type="match status" value="1"/>
</dbReference>
<dbReference type="InterPro" id="IPR008635">
    <property type="entry name" value="Coiled_stalk_dom"/>
</dbReference>
<evidence type="ECO:0000256" key="2">
    <source>
        <dbReference type="ARBA" id="ARBA00022927"/>
    </source>
</evidence>
<name>A0ABT1SU16_9FIRM</name>
<proteinExistence type="predicted"/>
<evidence type="ECO:0008006" key="8">
    <source>
        <dbReference type="Google" id="ProtNLM"/>
    </source>
</evidence>
<accession>A0ABT1SU16</accession>
<dbReference type="Gene3D" id="3.30.1300.30">
    <property type="entry name" value="GSPII I/J protein-like"/>
    <property type="match status" value="1"/>
</dbReference>
<dbReference type="InterPro" id="IPR008640">
    <property type="entry name" value="Adhesin_Head_dom"/>
</dbReference>
<dbReference type="RefSeq" id="WP_062411925.1">
    <property type="nucleotide sequence ID" value="NZ_JAJCIO010000022.1"/>
</dbReference>
<dbReference type="Pfam" id="PF05662">
    <property type="entry name" value="YadA_stalk"/>
    <property type="match status" value="1"/>
</dbReference>
<feature type="chain" id="PRO_5046703566" description="Hep/Hag repeat protein" evidence="3">
    <location>
        <begin position="24"/>
        <end position="267"/>
    </location>
</feature>
<feature type="domain" description="Trimeric autotransporter adhesin YadA-like head" evidence="4">
    <location>
        <begin position="144"/>
        <end position="167"/>
    </location>
</feature>
<dbReference type="Gene3D" id="2.60.40.4050">
    <property type="match status" value="1"/>
</dbReference>
<dbReference type="InterPro" id="IPR045584">
    <property type="entry name" value="Pilin-like"/>
</dbReference>
<protein>
    <recommendedName>
        <fullName evidence="8">Hep/Hag repeat protein</fullName>
    </recommendedName>
</protein>
<keyword evidence="7" id="KW-1185">Reference proteome</keyword>
<feature type="signal peptide" evidence="3">
    <location>
        <begin position="1"/>
        <end position="23"/>
    </location>
</feature>
<keyword evidence="3" id="KW-0732">Signal</keyword>
<sequence length="267" mass="26963">MKTVKAVSAAMVIAAMAGSMVLAADYVGDGSFLNVGDSTQTHEGATADTARVDARAGASVLVTSKTAAEDNPYGIDETTGKGNHPENLSGTHDVARVVVHNSRSDFGLDTYASKTGTAIGAYAKSNGVQSAALGYKAEVTRAAENGLALGYASQASAKNSVALGANSVADEENTISVGSDSLTRRITHVADGTAVTDAATVGQLQSASISLHQDLRSLGTEIDQVGAVSAALAGLHPLQTDKGFEISAAGGAYDVKQAMAFDVTPKS</sequence>
<comment type="caution">
    <text evidence="6">The sequence shown here is derived from an EMBL/GenBank/DDBJ whole genome shotgun (WGS) entry which is preliminary data.</text>
</comment>
<evidence type="ECO:0000313" key="6">
    <source>
        <dbReference type="EMBL" id="MCQ5343309.1"/>
    </source>
</evidence>
<keyword evidence="1" id="KW-0813">Transport</keyword>
<evidence type="ECO:0000313" key="7">
    <source>
        <dbReference type="Proteomes" id="UP001206692"/>
    </source>
</evidence>
<organism evidence="6 7">
    <name type="scientific">Megasphaera massiliensis</name>
    <dbReference type="NCBI Taxonomy" id="1232428"/>
    <lineage>
        <taxon>Bacteria</taxon>
        <taxon>Bacillati</taxon>
        <taxon>Bacillota</taxon>
        <taxon>Negativicutes</taxon>
        <taxon>Veillonellales</taxon>
        <taxon>Veillonellaceae</taxon>
        <taxon>Megasphaera</taxon>
    </lineage>
</organism>
<evidence type="ECO:0000256" key="3">
    <source>
        <dbReference type="SAM" id="SignalP"/>
    </source>
</evidence>
<dbReference type="Proteomes" id="UP001206692">
    <property type="component" value="Unassembled WGS sequence"/>
</dbReference>
<dbReference type="EMBL" id="JANGEW010000020">
    <property type="protein sequence ID" value="MCQ5343309.1"/>
    <property type="molecule type" value="Genomic_DNA"/>
</dbReference>
<evidence type="ECO:0000259" key="5">
    <source>
        <dbReference type="Pfam" id="PF05662"/>
    </source>
</evidence>